<evidence type="ECO:0000313" key="2">
    <source>
        <dbReference type="Proteomes" id="UP001226091"/>
    </source>
</evidence>
<organism evidence="1 2">
    <name type="scientific">Metabacillus hrfriensis</name>
    <dbReference type="NCBI Taxonomy" id="3048891"/>
    <lineage>
        <taxon>Bacteria</taxon>
        <taxon>Bacillati</taxon>
        <taxon>Bacillota</taxon>
        <taxon>Bacilli</taxon>
        <taxon>Bacillales</taxon>
        <taxon>Bacillaceae</taxon>
        <taxon>Metabacillus</taxon>
    </lineage>
</organism>
<name>A0ACD4RB86_9BACI</name>
<evidence type="ECO:0000313" key="1">
    <source>
        <dbReference type="EMBL" id="WHZ57687.1"/>
    </source>
</evidence>
<proteinExistence type="predicted"/>
<sequence length="43" mass="4803">MSMNRHAVPKGGFALAEKRNLLHLPNMQKQFSAKIALLLAEKV</sequence>
<keyword evidence="2" id="KW-1185">Reference proteome</keyword>
<protein>
    <submittedName>
        <fullName evidence="1">Uncharacterized protein</fullName>
    </submittedName>
</protein>
<dbReference type="Proteomes" id="UP001226091">
    <property type="component" value="Chromosome"/>
</dbReference>
<reference evidence="2" key="1">
    <citation type="journal article" date="2025" name="Aquaculture">
        <title>Assessment of the bioflocculant production and safety properties of Metabacillus hrfriensis sp. nov. based on phenotypic and whole-genome sequencing analysis.</title>
        <authorList>
            <person name="Zhang R."/>
            <person name="Zhao Z."/>
            <person name="Luo L."/>
            <person name="Wang S."/>
            <person name="Guo K."/>
            <person name="Xu W."/>
        </authorList>
    </citation>
    <scope>NUCLEOTIDE SEQUENCE [LARGE SCALE GENOMIC DNA]</scope>
    <source>
        <strain evidence="2">CT-WN-B3</strain>
    </source>
</reference>
<accession>A0ACD4RB86</accession>
<dbReference type="EMBL" id="CP126116">
    <property type="protein sequence ID" value="WHZ57687.1"/>
    <property type="molecule type" value="Genomic_DNA"/>
</dbReference>
<gene>
    <name evidence="1" type="ORF">QLQ22_24100</name>
</gene>